<protein>
    <recommendedName>
        <fullName evidence="3">arsenite-transporting ATPase</fullName>
        <ecNumber evidence="3">7.3.2.7</ecNumber>
    </recommendedName>
</protein>
<reference evidence="5 6" key="1">
    <citation type="submission" date="2019-03" db="EMBL/GenBank/DDBJ databases">
        <title>Genomic Encyclopedia of Archaeal and Bacterial Type Strains, Phase II (KMG-II): from individual species to whole genera.</title>
        <authorList>
            <person name="Goeker M."/>
        </authorList>
    </citation>
    <scope>NUCLEOTIDE SEQUENCE [LARGE SCALE GENOMIC DNA]</scope>
    <source>
        <strain evidence="5 6">DSM 24425</strain>
    </source>
</reference>
<sequence length="291" mass="33063">MKVFFFSGKGGVGKTTVSSALSLGFASSGYKTLLVSLDPAHSLSLALKKEIGGNVKKVCDNLYAIEVDVEREMKNYLKRVEKEAEKIVSPVILEEIKEEIKLAFYSPGSFELAILDSIYRILKENLKSFDRIVFDTAPSGYTVRLIALPELLLKWLERLINLREEALRYEEMAGLRKEEEDPVLEILKRRKEQVLFLREKLLDEKITTFGVVTTPDSMPIEIARRTIKELETSGVNVKLVVLNRCQKNCKEFEKIFGKKVVTVELFKKEPVGIEPLKKVGNSLLSQLNYSQ</sequence>
<dbReference type="OrthoDB" id="9780677at2"/>
<dbReference type="CDD" id="cd02035">
    <property type="entry name" value="ArsA"/>
    <property type="match status" value="1"/>
</dbReference>
<dbReference type="InterPro" id="IPR027417">
    <property type="entry name" value="P-loop_NTPase"/>
</dbReference>
<dbReference type="PANTHER" id="PTHR10803:SF3">
    <property type="entry name" value="ATPASE GET3"/>
    <property type="match status" value="1"/>
</dbReference>
<dbReference type="RefSeq" id="WP_132525211.1">
    <property type="nucleotide sequence ID" value="NZ_SMFV01000001.1"/>
</dbReference>
<dbReference type="AlphaFoldDB" id="A0A4R1GDW0"/>
<dbReference type="GO" id="GO:0016887">
    <property type="term" value="F:ATP hydrolysis activity"/>
    <property type="evidence" value="ECO:0007669"/>
    <property type="project" value="InterPro"/>
</dbReference>
<dbReference type="GO" id="GO:0005524">
    <property type="term" value="F:ATP binding"/>
    <property type="evidence" value="ECO:0007669"/>
    <property type="project" value="InterPro"/>
</dbReference>
<comment type="similarity">
    <text evidence="1">Belongs to the arsA ATPase family.</text>
</comment>
<proteinExistence type="inferred from homology"/>
<evidence type="ECO:0000256" key="3">
    <source>
        <dbReference type="ARBA" id="ARBA00066752"/>
    </source>
</evidence>
<evidence type="ECO:0000256" key="1">
    <source>
        <dbReference type="ARBA" id="ARBA00011040"/>
    </source>
</evidence>
<organism evidence="5 6">
    <name type="scientific">Phorcysia thermohydrogeniphila</name>
    <dbReference type="NCBI Taxonomy" id="936138"/>
    <lineage>
        <taxon>Bacteria</taxon>
        <taxon>Pseudomonadati</taxon>
        <taxon>Aquificota</taxon>
        <taxon>Aquificia</taxon>
        <taxon>Desulfurobacteriales</taxon>
        <taxon>Desulfurobacteriaceae</taxon>
        <taxon>Phorcysia</taxon>
    </lineage>
</organism>
<comment type="catalytic activity">
    <reaction evidence="2">
        <text>arsenite(in) + ATP + H2O = arsenite(out) + ADP + phosphate + H(+)</text>
        <dbReference type="Rhea" id="RHEA:11348"/>
        <dbReference type="ChEBI" id="CHEBI:15377"/>
        <dbReference type="ChEBI" id="CHEBI:15378"/>
        <dbReference type="ChEBI" id="CHEBI:29242"/>
        <dbReference type="ChEBI" id="CHEBI:30616"/>
        <dbReference type="ChEBI" id="CHEBI:43474"/>
        <dbReference type="ChEBI" id="CHEBI:456216"/>
        <dbReference type="EC" id="7.3.2.7"/>
    </reaction>
</comment>
<dbReference type="GO" id="GO:0015446">
    <property type="term" value="F:ATPase-coupled arsenite transmembrane transporter activity"/>
    <property type="evidence" value="ECO:0007669"/>
    <property type="project" value="UniProtKB-EC"/>
</dbReference>
<dbReference type="SUPFAM" id="SSF52540">
    <property type="entry name" value="P-loop containing nucleoside triphosphate hydrolases"/>
    <property type="match status" value="1"/>
</dbReference>
<evidence type="ECO:0000313" key="6">
    <source>
        <dbReference type="Proteomes" id="UP000295777"/>
    </source>
</evidence>
<gene>
    <name evidence="5" type="ORF">CLV27_0359</name>
</gene>
<evidence type="ECO:0000259" key="4">
    <source>
        <dbReference type="Pfam" id="PF02374"/>
    </source>
</evidence>
<keyword evidence="6" id="KW-1185">Reference proteome</keyword>
<evidence type="ECO:0000256" key="2">
    <source>
        <dbReference type="ARBA" id="ARBA00052296"/>
    </source>
</evidence>
<accession>A0A4R1GDW0</accession>
<dbReference type="InterPro" id="IPR025723">
    <property type="entry name" value="ArsA/GET3_ATPase-like"/>
</dbReference>
<dbReference type="EC" id="7.3.2.7" evidence="3"/>
<name>A0A4R1GDW0_9BACT</name>
<dbReference type="InterPro" id="IPR016300">
    <property type="entry name" value="ATPase_ArsA/GET3"/>
</dbReference>
<dbReference type="PANTHER" id="PTHR10803">
    <property type="entry name" value="ARSENICAL PUMP-DRIVING ATPASE ARSENITE-TRANSLOCATING ATPASE"/>
    <property type="match status" value="1"/>
</dbReference>
<dbReference type="Pfam" id="PF02374">
    <property type="entry name" value="ArsA_ATPase"/>
    <property type="match status" value="1"/>
</dbReference>
<evidence type="ECO:0000313" key="5">
    <source>
        <dbReference type="EMBL" id="TCK06557.1"/>
    </source>
</evidence>
<comment type="caution">
    <text evidence="5">The sequence shown here is derived from an EMBL/GenBank/DDBJ whole genome shotgun (WGS) entry which is preliminary data.</text>
</comment>
<dbReference type="Gene3D" id="3.40.50.300">
    <property type="entry name" value="P-loop containing nucleotide triphosphate hydrolases"/>
    <property type="match status" value="1"/>
</dbReference>
<dbReference type="EMBL" id="SMFV01000001">
    <property type="protein sequence ID" value="TCK06557.1"/>
    <property type="molecule type" value="Genomic_DNA"/>
</dbReference>
<dbReference type="NCBIfam" id="TIGR00345">
    <property type="entry name" value="GET3_arsA_TRC40"/>
    <property type="match status" value="1"/>
</dbReference>
<dbReference type="Proteomes" id="UP000295777">
    <property type="component" value="Unassembled WGS sequence"/>
</dbReference>
<feature type="domain" description="ArsA/GET3 Anion-transporting ATPase-like" evidence="4">
    <location>
        <begin position="1"/>
        <end position="245"/>
    </location>
</feature>